<dbReference type="NCBIfam" id="TIGR01994">
    <property type="entry name" value="SUF_scaf_2"/>
    <property type="match status" value="1"/>
</dbReference>
<dbReference type="Pfam" id="PF01592">
    <property type="entry name" value="NifU_N"/>
    <property type="match status" value="1"/>
</dbReference>
<evidence type="ECO:0000259" key="1">
    <source>
        <dbReference type="Pfam" id="PF01592"/>
    </source>
</evidence>
<dbReference type="GO" id="GO:0005506">
    <property type="term" value="F:iron ion binding"/>
    <property type="evidence" value="ECO:0007669"/>
    <property type="project" value="InterPro"/>
</dbReference>
<protein>
    <recommendedName>
        <fullName evidence="1">NIF system FeS cluster assembly NifU N-terminal domain-containing protein</fullName>
    </recommendedName>
</protein>
<name>A0A381QVA4_9ZZZZ</name>
<dbReference type="Gene3D" id="3.90.1010.10">
    <property type="match status" value="1"/>
</dbReference>
<dbReference type="EMBL" id="UINC01001535">
    <property type="protein sequence ID" value="SUZ83080.1"/>
    <property type="molecule type" value="Genomic_DNA"/>
</dbReference>
<accession>A0A381QVA4</accession>
<dbReference type="CDD" id="cd06664">
    <property type="entry name" value="IscU_like"/>
    <property type="match status" value="1"/>
</dbReference>
<sequence length="128" mass="14006">MSDATHSAQGINPLCGDKLNIYLNINNKNEIKKISFEGIGCAISIASASLLTDMMNEKNTNEALKFSDIFLSYLTGREQEENPNKKIDIGKLMALGGVKRFPSRVKCATLSWHALKAAINSDDLVSTE</sequence>
<gene>
    <name evidence="2" type="ORF">METZ01_LOCUS35934</name>
</gene>
<organism evidence="2">
    <name type="scientific">marine metagenome</name>
    <dbReference type="NCBI Taxonomy" id="408172"/>
    <lineage>
        <taxon>unclassified sequences</taxon>
        <taxon>metagenomes</taxon>
        <taxon>ecological metagenomes</taxon>
    </lineage>
</organism>
<proteinExistence type="predicted"/>
<dbReference type="InterPro" id="IPR002871">
    <property type="entry name" value="NIF_FeS_clus_asmbl_NifU_N"/>
</dbReference>
<evidence type="ECO:0000313" key="2">
    <source>
        <dbReference type="EMBL" id="SUZ83080.1"/>
    </source>
</evidence>
<reference evidence="2" key="1">
    <citation type="submission" date="2018-05" db="EMBL/GenBank/DDBJ databases">
        <authorList>
            <person name="Lanie J.A."/>
            <person name="Ng W.-L."/>
            <person name="Kazmierczak K.M."/>
            <person name="Andrzejewski T.M."/>
            <person name="Davidsen T.M."/>
            <person name="Wayne K.J."/>
            <person name="Tettelin H."/>
            <person name="Glass J.I."/>
            <person name="Rusch D."/>
            <person name="Podicherti R."/>
            <person name="Tsui H.-C.T."/>
            <person name="Winkler M.E."/>
        </authorList>
    </citation>
    <scope>NUCLEOTIDE SEQUENCE</scope>
</reference>
<feature type="domain" description="NIF system FeS cluster assembly NifU N-terminal" evidence="1">
    <location>
        <begin position="7"/>
        <end position="107"/>
    </location>
</feature>
<dbReference type="GO" id="GO:0016226">
    <property type="term" value="P:iron-sulfur cluster assembly"/>
    <property type="evidence" value="ECO:0007669"/>
    <property type="project" value="InterPro"/>
</dbReference>
<dbReference type="PANTHER" id="PTHR10093">
    <property type="entry name" value="IRON-SULFUR CLUSTER ASSEMBLY ENZYME NIFU HOMOLOG"/>
    <property type="match status" value="1"/>
</dbReference>
<dbReference type="SUPFAM" id="SSF82649">
    <property type="entry name" value="SufE/NifU"/>
    <property type="match status" value="1"/>
</dbReference>
<dbReference type="AlphaFoldDB" id="A0A381QVA4"/>
<dbReference type="GO" id="GO:0051536">
    <property type="term" value="F:iron-sulfur cluster binding"/>
    <property type="evidence" value="ECO:0007669"/>
    <property type="project" value="InterPro"/>
</dbReference>